<keyword evidence="1" id="KW-0472">Membrane</keyword>
<keyword evidence="1" id="KW-0812">Transmembrane</keyword>
<evidence type="ECO:0000313" key="4">
    <source>
        <dbReference type="Proteomes" id="UP001331761"/>
    </source>
</evidence>
<dbReference type="EMBL" id="WIXE01007879">
    <property type="protein sequence ID" value="KAK5979894.1"/>
    <property type="molecule type" value="Genomic_DNA"/>
</dbReference>
<dbReference type="Proteomes" id="UP001331761">
    <property type="component" value="Unassembled WGS sequence"/>
</dbReference>
<keyword evidence="4" id="KW-1185">Reference proteome</keyword>
<dbReference type="AlphaFoldDB" id="A0AAN8J2F3"/>
<gene>
    <name evidence="3" type="ORF">GCK32_006302</name>
</gene>
<feature type="signal peptide" evidence="2">
    <location>
        <begin position="1"/>
        <end position="31"/>
    </location>
</feature>
<reference evidence="3 4" key="1">
    <citation type="submission" date="2019-10" db="EMBL/GenBank/DDBJ databases">
        <title>Assembly and Annotation for the nematode Trichostrongylus colubriformis.</title>
        <authorList>
            <person name="Martin J."/>
        </authorList>
    </citation>
    <scope>NUCLEOTIDE SEQUENCE [LARGE SCALE GENOMIC DNA]</scope>
    <source>
        <strain evidence="3">G859</strain>
        <tissue evidence="3">Whole worm</tissue>
    </source>
</reference>
<organism evidence="3 4">
    <name type="scientific">Trichostrongylus colubriformis</name>
    <name type="common">Black scour worm</name>
    <dbReference type="NCBI Taxonomy" id="6319"/>
    <lineage>
        <taxon>Eukaryota</taxon>
        <taxon>Metazoa</taxon>
        <taxon>Ecdysozoa</taxon>
        <taxon>Nematoda</taxon>
        <taxon>Chromadorea</taxon>
        <taxon>Rhabditida</taxon>
        <taxon>Rhabditina</taxon>
        <taxon>Rhabditomorpha</taxon>
        <taxon>Strongyloidea</taxon>
        <taxon>Trichostrongylidae</taxon>
        <taxon>Trichostrongylus</taxon>
    </lineage>
</organism>
<sequence length="322" mass="36398">MGFTMNSKTKTAFSMILDFFLFSRFVTTGRASRKKCNRMKCILRTSQEHKRLMKDHFDSFQAEISRMRWTEVLLFFTISVCVIYGHNNKTRGRNLAGLSIRHEISQSIQTKSALKNLRAVLFCHALSRSNHLKTLLQNKGSIASIKFSTAILTQSPETSCSPNMCLLKGTSTGNKDFVKLCRALQAAAVESAEIAILLKETYKYKKTYSSTSGHKRYNKAGARQKVFLNSTAASSSKIWTRLKSTTSVAVPSTTAVVFSEGIIFTVPDRTREIAEKRKHKRSWKLRISIEKSILIGIIGVMLILSISILIYGCVRMWSRKKK</sequence>
<evidence type="ECO:0000256" key="1">
    <source>
        <dbReference type="SAM" id="Phobius"/>
    </source>
</evidence>
<feature type="transmembrane region" description="Helical" evidence="1">
    <location>
        <begin position="293"/>
        <end position="314"/>
    </location>
</feature>
<evidence type="ECO:0000313" key="3">
    <source>
        <dbReference type="EMBL" id="KAK5979894.1"/>
    </source>
</evidence>
<comment type="caution">
    <text evidence="3">The sequence shown here is derived from an EMBL/GenBank/DDBJ whole genome shotgun (WGS) entry which is preliminary data.</text>
</comment>
<keyword evidence="1" id="KW-1133">Transmembrane helix</keyword>
<keyword evidence="2" id="KW-0732">Signal</keyword>
<name>A0AAN8J2F3_TRICO</name>
<accession>A0AAN8J2F3</accession>
<feature type="chain" id="PRO_5043054829" evidence="2">
    <location>
        <begin position="32"/>
        <end position="322"/>
    </location>
</feature>
<evidence type="ECO:0000256" key="2">
    <source>
        <dbReference type="SAM" id="SignalP"/>
    </source>
</evidence>
<proteinExistence type="predicted"/>
<protein>
    <submittedName>
        <fullName evidence="3">Uncharacterized protein</fullName>
    </submittedName>
</protein>